<evidence type="ECO:0000313" key="3">
    <source>
        <dbReference type="Proteomes" id="UP000019116"/>
    </source>
</evidence>
<dbReference type="OrthoDB" id="688942at2759"/>
<dbReference type="Gramene" id="TraesROB_scaffold_034658_01G000100.1">
    <property type="protein sequence ID" value="TraesROB_scaffold_034658_01G000100.1"/>
    <property type="gene ID" value="TraesROB_scaffold_034658_01G000100"/>
</dbReference>
<dbReference type="Gramene" id="TraesWEE_scaffold_020560_01G000100.1">
    <property type="protein sequence ID" value="TraesWEE_scaffold_020560_01G000100.1"/>
    <property type="gene ID" value="TraesWEE_scaffold_020560_01G000100"/>
</dbReference>
<evidence type="ECO:0000259" key="1">
    <source>
        <dbReference type="Pfam" id="PF00646"/>
    </source>
</evidence>
<dbReference type="OMA" id="SFTHGII"/>
<name>A0A3B5Y5I6_WHEAT</name>
<dbReference type="EnsemblPlants" id="TraesCS1A02G362200.1">
    <property type="protein sequence ID" value="TraesCS1A02G362200.1"/>
    <property type="gene ID" value="TraesCS1A02G362200"/>
</dbReference>
<organism evidence="2">
    <name type="scientific">Triticum aestivum</name>
    <name type="common">Wheat</name>
    <dbReference type="NCBI Taxonomy" id="4565"/>
    <lineage>
        <taxon>Eukaryota</taxon>
        <taxon>Viridiplantae</taxon>
        <taxon>Streptophyta</taxon>
        <taxon>Embryophyta</taxon>
        <taxon>Tracheophyta</taxon>
        <taxon>Spermatophyta</taxon>
        <taxon>Magnoliopsida</taxon>
        <taxon>Liliopsida</taxon>
        <taxon>Poales</taxon>
        <taxon>Poaceae</taxon>
        <taxon>BOP clade</taxon>
        <taxon>Pooideae</taxon>
        <taxon>Triticodae</taxon>
        <taxon>Triticeae</taxon>
        <taxon>Triticinae</taxon>
        <taxon>Triticum</taxon>
    </lineage>
</organism>
<dbReference type="Pfam" id="PF00646">
    <property type="entry name" value="F-box"/>
    <property type="match status" value="1"/>
</dbReference>
<dbReference type="Gramene" id="TraesCS1A03G0883300.1">
    <property type="protein sequence ID" value="TraesCS1A03G0883300.1.CDS"/>
    <property type="gene ID" value="TraesCS1A03G0883300"/>
</dbReference>
<protein>
    <recommendedName>
        <fullName evidence="1">F-box domain-containing protein</fullName>
    </recommendedName>
</protein>
<dbReference type="Gramene" id="TraesCLE_scaffold_024247_01G000100.1">
    <property type="protein sequence ID" value="TraesCLE_scaffold_024247_01G000100.1"/>
    <property type="gene ID" value="TraesCLE_scaffold_024247_01G000100"/>
</dbReference>
<dbReference type="STRING" id="4565.A0A3B5Y5I6"/>
<dbReference type="Proteomes" id="UP000019116">
    <property type="component" value="Chromosome 1A"/>
</dbReference>
<proteinExistence type="predicted"/>
<dbReference type="PANTHER" id="PTHR35545">
    <property type="entry name" value="F-BOX DOMAIN-CONTAINING PROTEIN"/>
    <property type="match status" value="1"/>
</dbReference>
<dbReference type="SUPFAM" id="SSF81383">
    <property type="entry name" value="F-box domain"/>
    <property type="match status" value="1"/>
</dbReference>
<accession>A0A3B5Y5I6</accession>
<reference evidence="2" key="1">
    <citation type="submission" date="2018-08" db="EMBL/GenBank/DDBJ databases">
        <authorList>
            <person name="Rossello M."/>
        </authorList>
    </citation>
    <scope>NUCLEOTIDE SEQUENCE [LARGE SCALE GENOMIC DNA]</scope>
    <source>
        <strain evidence="2">cv. Chinese Spring</strain>
    </source>
</reference>
<reference evidence="2" key="2">
    <citation type="submission" date="2018-10" db="UniProtKB">
        <authorList>
            <consortium name="EnsemblPlants"/>
        </authorList>
    </citation>
    <scope>IDENTIFICATION</scope>
</reference>
<dbReference type="InterPro" id="IPR001810">
    <property type="entry name" value="F-box_dom"/>
</dbReference>
<evidence type="ECO:0000313" key="2">
    <source>
        <dbReference type="EnsemblPlants" id="TraesCS1A02G362200.1"/>
    </source>
</evidence>
<sequence>MPRNDAKLPRRRRPRADRLGDLSDDLLHDILRRLDTRTALGTAALSRRWASLPREVPVLDLKVTDILPPRYHRCIRLRSDARKSKISSTLSDRRLLEAIAVRYERRAMRAMVRSVKNLLASRARRRVEKLSLEVFAYSTSACINRLVVDAVDSWGVRDLEVVATPTGPLASPKPPAYSFTHGIISRKPGESRLRSLKLANCLPRALLGFNALTTLFFQGAITVNDLILRFTGPEMWIMPKNPFSAMSNLRRLLVADVPSSWDASWPRLLIEAAPLLESLYVHVSHSEGEPRQEVPGETSALRHHHLKELVVIGFQRTERQMRLVRFAVEVSTALRRVALLKQGRVEEKGS</sequence>
<dbReference type="Gramene" id="TraesCS1A02G362200.1">
    <property type="protein sequence ID" value="TraesCS1A02G362200.1"/>
    <property type="gene ID" value="TraesCS1A02G362200"/>
</dbReference>
<feature type="domain" description="F-box" evidence="1">
    <location>
        <begin position="21"/>
        <end position="55"/>
    </location>
</feature>
<dbReference type="InterPro" id="IPR036047">
    <property type="entry name" value="F-box-like_dom_sf"/>
</dbReference>
<keyword evidence="3" id="KW-1185">Reference proteome</keyword>
<dbReference type="AlphaFoldDB" id="A0A3B5Y5I6"/>
<dbReference type="PANTHER" id="PTHR35545:SF22">
    <property type="entry name" value="F-BOX DOMAIN-CONTAINING PROTEIN"/>
    <property type="match status" value="1"/>
</dbReference>